<dbReference type="PANTHER" id="PTHR33337:SF33">
    <property type="entry name" value="CENP-V_GFA DOMAIN-CONTAINING PROTEIN"/>
    <property type="match status" value="1"/>
</dbReference>
<dbReference type="InterPro" id="IPR006913">
    <property type="entry name" value="CENP-V/GFA"/>
</dbReference>
<name>A0A1Y2AB42_9PLEO</name>
<dbReference type="STRING" id="1231657.A0A1Y2AB42"/>
<dbReference type="Proteomes" id="UP000193144">
    <property type="component" value="Unassembled WGS sequence"/>
</dbReference>
<evidence type="ECO:0000313" key="6">
    <source>
        <dbReference type="EMBL" id="ORY19773.1"/>
    </source>
</evidence>
<organism evidence="6 7">
    <name type="scientific">Clohesyomyces aquaticus</name>
    <dbReference type="NCBI Taxonomy" id="1231657"/>
    <lineage>
        <taxon>Eukaryota</taxon>
        <taxon>Fungi</taxon>
        <taxon>Dikarya</taxon>
        <taxon>Ascomycota</taxon>
        <taxon>Pezizomycotina</taxon>
        <taxon>Dothideomycetes</taxon>
        <taxon>Pleosporomycetidae</taxon>
        <taxon>Pleosporales</taxon>
        <taxon>Lindgomycetaceae</taxon>
        <taxon>Clohesyomyces</taxon>
    </lineage>
</organism>
<dbReference type="SUPFAM" id="SSF51316">
    <property type="entry name" value="Mss4-like"/>
    <property type="match status" value="1"/>
</dbReference>
<evidence type="ECO:0000256" key="3">
    <source>
        <dbReference type="ARBA" id="ARBA00022833"/>
    </source>
</evidence>
<evidence type="ECO:0000256" key="2">
    <source>
        <dbReference type="ARBA" id="ARBA00022723"/>
    </source>
</evidence>
<dbReference type="GO" id="GO:0046872">
    <property type="term" value="F:metal ion binding"/>
    <property type="evidence" value="ECO:0007669"/>
    <property type="project" value="UniProtKB-KW"/>
</dbReference>
<dbReference type="Gene3D" id="3.90.1590.10">
    <property type="entry name" value="glutathione-dependent formaldehyde- activating enzyme (gfa)"/>
    <property type="match status" value="1"/>
</dbReference>
<evidence type="ECO:0000313" key="7">
    <source>
        <dbReference type="Proteomes" id="UP000193144"/>
    </source>
</evidence>
<keyword evidence="3" id="KW-0862">Zinc</keyword>
<dbReference type="EMBL" id="MCFA01000001">
    <property type="protein sequence ID" value="ORY19773.1"/>
    <property type="molecule type" value="Genomic_DNA"/>
</dbReference>
<feature type="domain" description="CENP-V/GFA" evidence="5">
    <location>
        <begin position="11"/>
        <end position="137"/>
    </location>
</feature>
<accession>A0A1Y2AB42</accession>
<gene>
    <name evidence="6" type="ORF">BCR34DRAFT_595224</name>
</gene>
<comment type="similarity">
    <text evidence="1">Belongs to the Gfa family.</text>
</comment>
<comment type="caution">
    <text evidence="6">The sequence shown here is derived from an EMBL/GenBank/DDBJ whole genome shotgun (WGS) entry which is preliminary data.</text>
</comment>
<dbReference type="PANTHER" id="PTHR33337">
    <property type="entry name" value="GFA DOMAIN-CONTAINING PROTEIN"/>
    <property type="match status" value="1"/>
</dbReference>
<dbReference type="Pfam" id="PF04828">
    <property type="entry name" value="GFA"/>
    <property type="match status" value="1"/>
</dbReference>
<protein>
    <submittedName>
        <fullName evidence="6">Mss4-like protein</fullName>
    </submittedName>
</protein>
<dbReference type="InterPro" id="IPR011057">
    <property type="entry name" value="Mss4-like_sf"/>
</dbReference>
<reference evidence="6 7" key="1">
    <citation type="submission" date="2016-07" db="EMBL/GenBank/DDBJ databases">
        <title>Pervasive Adenine N6-methylation of Active Genes in Fungi.</title>
        <authorList>
            <consortium name="DOE Joint Genome Institute"/>
            <person name="Mondo S.J."/>
            <person name="Dannebaum R.O."/>
            <person name="Kuo R.C."/>
            <person name="Labutti K."/>
            <person name="Haridas S."/>
            <person name="Kuo A."/>
            <person name="Salamov A."/>
            <person name="Ahrendt S.R."/>
            <person name="Lipzen A."/>
            <person name="Sullivan W."/>
            <person name="Andreopoulos W.B."/>
            <person name="Clum A."/>
            <person name="Lindquist E."/>
            <person name="Daum C."/>
            <person name="Ramamoorthy G.K."/>
            <person name="Gryganskyi A."/>
            <person name="Culley D."/>
            <person name="Magnuson J.K."/>
            <person name="James T.Y."/>
            <person name="O'Malley M.A."/>
            <person name="Stajich J.E."/>
            <person name="Spatafora J.W."/>
            <person name="Visel A."/>
            <person name="Grigoriev I.V."/>
        </authorList>
    </citation>
    <scope>NUCLEOTIDE SEQUENCE [LARGE SCALE GENOMIC DNA]</scope>
    <source>
        <strain evidence="6 7">CBS 115471</strain>
    </source>
</reference>
<evidence type="ECO:0000259" key="5">
    <source>
        <dbReference type="PROSITE" id="PS51891"/>
    </source>
</evidence>
<keyword evidence="4" id="KW-0456">Lyase</keyword>
<proteinExistence type="inferred from homology"/>
<sequence>MATSTADFVPLTGHCTCKTLTYKLLAPPLITHCCHCSWCQRETGSAFVLNAMIESSNFVQTSPFPDSHMLITTPSSSGKGQTIARCSTCFVAIYSHYAGSGAAMTFVRVGTLSDEDGSKQRVSPDVHIFTKSKMGWVDLSGEVERGVKVCEEYYDREEVWGKEALERRKVWLEKYEREKANESS</sequence>
<evidence type="ECO:0000256" key="4">
    <source>
        <dbReference type="ARBA" id="ARBA00023239"/>
    </source>
</evidence>
<keyword evidence="7" id="KW-1185">Reference proteome</keyword>
<dbReference type="PROSITE" id="PS51891">
    <property type="entry name" value="CENP_V_GFA"/>
    <property type="match status" value="1"/>
</dbReference>
<dbReference type="GO" id="GO:0016846">
    <property type="term" value="F:carbon-sulfur lyase activity"/>
    <property type="evidence" value="ECO:0007669"/>
    <property type="project" value="InterPro"/>
</dbReference>
<dbReference type="AlphaFoldDB" id="A0A1Y2AB42"/>
<keyword evidence="2" id="KW-0479">Metal-binding</keyword>
<dbReference type="OrthoDB" id="406544at2759"/>
<evidence type="ECO:0000256" key="1">
    <source>
        <dbReference type="ARBA" id="ARBA00005495"/>
    </source>
</evidence>